<accession>A0AAN9C6L8</accession>
<evidence type="ECO:0000313" key="5">
    <source>
        <dbReference type="Proteomes" id="UP001364617"/>
    </source>
</evidence>
<keyword evidence="2" id="KW-0812">Transmembrane</keyword>
<comment type="caution">
    <text evidence="4">The sequence shown here is derived from an EMBL/GenBank/DDBJ whole genome shotgun (WGS) entry which is preliminary data.</text>
</comment>
<feature type="transmembrane region" description="Helical" evidence="2">
    <location>
        <begin position="158"/>
        <end position="178"/>
    </location>
</feature>
<dbReference type="Gene3D" id="2.60.40.10">
    <property type="entry name" value="Immunoglobulins"/>
    <property type="match status" value="1"/>
</dbReference>
<evidence type="ECO:0000313" key="4">
    <source>
        <dbReference type="EMBL" id="KAK7123577.1"/>
    </source>
</evidence>
<feature type="region of interest" description="Disordered" evidence="1">
    <location>
        <begin position="122"/>
        <end position="152"/>
    </location>
</feature>
<protein>
    <submittedName>
        <fullName evidence="4">Uncharacterized protein</fullName>
    </submittedName>
</protein>
<evidence type="ECO:0000256" key="2">
    <source>
        <dbReference type="SAM" id="Phobius"/>
    </source>
</evidence>
<feature type="chain" id="PRO_5043032642" evidence="3">
    <location>
        <begin position="19"/>
        <end position="207"/>
    </location>
</feature>
<dbReference type="AlphaFoldDB" id="A0AAN9C6L8"/>
<organism evidence="4 5">
    <name type="scientific">Phoxinus phoxinus</name>
    <name type="common">Eurasian minnow</name>
    <dbReference type="NCBI Taxonomy" id="58324"/>
    <lineage>
        <taxon>Eukaryota</taxon>
        <taxon>Metazoa</taxon>
        <taxon>Chordata</taxon>
        <taxon>Craniata</taxon>
        <taxon>Vertebrata</taxon>
        <taxon>Euteleostomi</taxon>
        <taxon>Actinopterygii</taxon>
        <taxon>Neopterygii</taxon>
        <taxon>Teleostei</taxon>
        <taxon>Ostariophysi</taxon>
        <taxon>Cypriniformes</taxon>
        <taxon>Leuciscidae</taxon>
        <taxon>Phoxininae</taxon>
        <taxon>Phoxinus</taxon>
    </lineage>
</organism>
<sequence>MLLKGISCFLLLIPISTANSGFIVHCEGEDTILSCLHPRDEGKVEINALWKKGSGERVIWTYHGDSKKGDTYTNRTVHLNPNLSLTIDGCDQSDQGLYILCINGKPSCEVRLFVKDSKRCKPKTSTEQSTRSPAFGTMAKQASTGEKPKQTETSLPTYGFYASGCLLGLIVLLLLVYACKSREKTSKNEKSGSKLLHKDIQSNYASA</sequence>
<evidence type="ECO:0000256" key="3">
    <source>
        <dbReference type="SAM" id="SignalP"/>
    </source>
</evidence>
<evidence type="ECO:0000256" key="1">
    <source>
        <dbReference type="SAM" id="MobiDB-lite"/>
    </source>
</evidence>
<keyword evidence="3" id="KW-0732">Signal</keyword>
<name>A0AAN9C6L8_9TELE</name>
<keyword evidence="2" id="KW-1133">Transmembrane helix</keyword>
<reference evidence="4 5" key="1">
    <citation type="submission" date="2024-02" db="EMBL/GenBank/DDBJ databases">
        <title>Chromosome-level genome assembly of the Eurasian Minnow (Phoxinus phoxinus).</title>
        <authorList>
            <person name="Oriowo T.O."/>
            <person name="Martin S."/>
            <person name="Stange M."/>
            <person name="Chrysostomakis Y."/>
            <person name="Brown T."/>
            <person name="Winkler S."/>
            <person name="Kukowka S."/>
            <person name="Myers E.W."/>
            <person name="Bohne A."/>
        </authorList>
    </citation>
    <scope>NUCLEOTIDE SEQUENCE [LARGE SCALE GENOMIC DNA]</scope>
    <source>
        <strain evidence="4">ZFMK-TIS-60720</strain>
        <tissue evidence="4">Whole Organism</tissue>
    </source>
</reference>
<proteinExistence type="predicted"/>
<gene>
    <name evidence="4" type="ORF">R3I93_021873</name>
</gene>
<dbReference type="Proteomes" id="UP001364617">
    <property type="component" value="Unassembled WGS sequence"/>
</dbReference>
<feature type="signal peptide" evidence="3">
    <location>
        <begin position="1"/>
        <end position="18"/>
    </location>
</feature>
<dbReference type="InterPro" id="IPR013783">
    <property type="entry name" value="Ig-like_fold"/>
</dbReference>
<dbReference type="EMBL" id="JAYKXH010000024">
    <property type="protein sequence ID" value="KAK7123577.1"/>
    <property type="molecule type" value="Genomic_DNA"/>
</dbReference>
<keyword evidence="2" id="KW-0472">Membrane</keyword>
<feature type="compositionally biased region" description="Polar residues" evidence="1">
    <location>
        <begin position="123"/>
        <end position="132"/>
    </location>
</feature>
<keyword evidence="5" id="KW-1185">Reference proteome</keyword>
<dbReference type="SUPFAM" id="SSF48726">
    <property type="entry name" value="Immunoglobulin"/>
    <property type="match status" value="1"/>
</dbReference>
<dbReference type="InterPro" id="IPR036179">
    <property type="entry name" value="Ig-like_dom_sf"/>
</dbReference>